<dbReference type="InterPro" id="IPR008969">
    <property type="entry name" value="CarboxyPept-like_regulatory"/>
</dbReference>
<dbReference type="Gene3D" id="2.40.170.20">
    <property type="entry name" value="TonB-dependent receptor, beta-barrel domain"/>
    <property type="match status" value="1"/>
</dbReference>
<organism evidence="10 11">
    <name type="scientific">Flavobacterium bomense</name>
    <dbReference type="NCBI Taxonomy" id="2497483"/>
    <lineage>
        <taxon>Bacteria</taxon>
        <taxon>Pseudomonadati</taxon>
        <taxon>Bacteroidota</taxon>
        <taxon>Flavobacteriia</taxon>
        <taxon>Flavobacteriales</taxon>
        <taxon>Flavobacteriaceae</taxon>
        <taxon>Flavobacterium</taxon>
    </lineage>
</organism>
<feature type="signal peptide" evidence="8">
    <location>
        <begin position="1"/>
        <end position="22"/>
    </location>
</feature>
<dbReference type="SUPFAM" id="SSF56935">
    <property type="entry name" value="Porins"/>
    <property type="match status" value="1"/>
</dbReference>
<evidence type="ECO:0000256" key="3">
    <source>
        <dbReference type="ARBA" id="ARBA00022452"/>
    </source>
</evidence>
<comment type="subcellular location">
    <subcellularLocation>
        <location evidence="1 7">Cell outer membrane</location>
        <topology evidence="1 7">Multi-pass membrane protein</topology>
    </subcellularLocation>
</comment>
<keyword evidence="6 7" id="KW-0998">Cell outer membrane</keyword>
<keyword evidence="3 7" id="KW-1134">Transmembrane beta strand</keyword>
<evidence type="ECO:0000256" key="8">
    <source>
        <dbReference type="SAM" id="SignalP"/>
    </source>
</evidence>
<evidence type="ECO:0000313" key="11">
    <source>
        <dbReference type="Proteomes" id="UP000280825"/>
    </source>
</evidence>
<evidence type="ECO:0000256" key="7">
    <source>
        <dbReference type="PROSITE-ProRule" id="PRU01360"/>
    </source>
</evidence>
<gene>
    <name evidence="10" type="ORF">EKL98_13905</name>
</gene>
<dbReference type="RefSeq" id="WP_126562912.1">
    <property type="nucleotide sequence ID" value="NZ_RYDJ01000019.1"/>
</dbReference>
<dbReference type="Gene3D" id="2.170.130.10">
    <property type="entry name" value="TonB-dependent receptor, plug domain"/>
    <property type="match status" value="1"/>
</dbReference>
<dbReference type="AlphaFoldDB" id="A0A432CH61"/>
<accession>A0A432CH61</accession>
<dbReference type="InterPro" id="IPR036942">
    <property type="entry name" value="Beta-barrel_TonB_sf"/>
</dbReference>
<dbReference type="Pfam" id="PF13715">
    <property type="entry name" value="CarbopepD_reg_2"/>
    <property type="match status" value="1"/>
</dbReference>
<dbReference type="InterPro" id="IPR037066">
    <property type="entry name" value="Plug_dom_sf"/>
</dbReference>
<dbReference type="Pfam" id="PF07715">
    <property type="entry name" value="Plug"/>
    <property type="match status" value="1"/>
</dbReference>
<reference evidence="10 11" key="1">
    <citation type="submission" date="2018-12" db="EMBL/GenBank/DDBJ databases">
        <title>Flavobacterium sp. nov., isolated from glacier ice.</title>
        <authorList>
            <person name="Liu Q."/>
            <person name="Xin Y.-H."/>
        </authorList>
    </citation>
    <scope>NUCLEOTIDE SEQUENCE [LARGE SCALE GENOMIC DNA]</scope>
    <source>
        <strain evidence="10 11">RB1N8</strain>
    </source>
</reference>
<keyword evidence="11" id="KW-1185">Reference proteome</keyword>
<evidence type="ECO:0000259" key="9">
    <source>
        <dbReference type="Pfam" id="PF07715"/>
    </source>
</evidence>
<keyword evidence="4 7" id="KW-0812">Transmembrane</keyword>
<comment type="caution">
    <text evidence="10">The sequence shown here is derived from an EMBL/GenBank/DDBJ whole genome shotgun (WGS) entry which is preliminary data.</text>
</comment>
<keyword evidence="2 7" id="KW-0813">Transport</keyword>
<sequence length="1068" mass="114949">MKLKFNGFLVLLLVLVTQLTFAQERSVSGIVSDNAGMPITGVSVLVKGTKSGTQTDFDGKFSIKATSSQILIFSYIGMKTQERVANFENLKVKLMEDSQALEEVVITSQGIKREKQAIGYAVSQVKAKDLEQRSEGDIARVLSGKASGVQIINGSGISGSATNINIRGNYSVSGSSQPLFIVDGVPFSSDTNANGSFINGNSGSSRFLDLDPNNIENVSILKGFAAATLYGTEGRNGVILITTKSGSLKKGPKKTEISVSQSLFANEIASLPDYQNKFGNGFDQAFGNFYSNWGPGFYPNGIGGYTNPNSGIAADGTIKHPYDRANLNSAFPEYIGKRVPYSAKPNNVKDFFRTGIVASTSVNIAGASADGKTSFNFNFGHLEDEGFTPGNKLGRNSISIGGKSALSNKFTISGTLNYSNTNFKSPPVALSTGSGASGTGLSVFSDVFYTPRNVDLMGLPFQDPITGGSVYYRNDGGIVNPNWTVNNAFTSQLTNRVFGNSALKYDINDNLNITYRVGIDNYTERNVSGTNKGSGGASTSGPVLGDYRTFDNLNTIWDHNILVTGQYSLTDNLGLNFSVGATSRSTKYDRQGVNSVEQLGFGVFRHFNFKTQTPIQYSESRNIAGIYGQVELDYNKWAYLTLSERKDWVSNTNINTLDYPSASLALIPTKIFSEIASDKGLNYLKLRMGYGTSAGFATGYPVSNNVTLAPRGNINDAGTTFPIVSASNNLGNPNLRPELLTEIELGFDSKFLSNRVSLDFSYFKRKTKDLITDRPLPPSSGFGSTKTNIGQIDGEGFEVDLGVSVINHANDGFNWDVSANVTKSKSIVTSLGPDTEQIVYDGYSNLGNAAIPGQQFGIIVGSRIQRDANGNKVVESTGLYKIEQGIFNIGNPNPDYILNVSNSFSYKNFNFGFLINYTAGGDMFSQTIATLLGRGLTTDTVDRLNTYILPGVKADGSVNDIQINNSDNYFSNIIAGADEMKIYDATVIRLSEISFGYNIPRKLLDKTPFGALSISVSGNNLYYNAINTPKGINFDPNVAGLGVGNGKGFDHLNGPTAKRYGFSIKASF</sequence>
<evidence type="ECO:0000256" key="2">
    <source>
        <dbReference type="ARBA" id="ARBA00022448"/>
    </source>
</evidence>
<keyword evidence="5 7" id="KW-0472">Membrane</keyword>
<dbReference type="InterPro" id="IPR039426">
    <property type="entry name" value="TonB-dep_rcpt-like"/>
</dbReference>
<proteinExistence type="inferred from homology"/>
<dbReference type="NCBIfam" id="TIGR04056">
    <property type="entry name" value="OMP_RagA_SusC"/>
    <property type="match status" value="1"/>
</dbReference>
<comment type="similarity">
    <text evidence="7">Belongs to the TonB-dependent receptor family.</text>
</comment>
<feature type="chain" id="PRO_5019475456" evidence="8">
    <location>
        <begin position="23"/>
        <end position="1068"/>
    </location>
</feature>
<evidence type="ECO:0000256" key="5">
    <source>
        <dbReference type="ARBA" id="ARBA00023136"/>
    </source>
</evidence>
<evidence type="ECO:0000256" key="1">
    <source>
        <dbReference type="ARBA" id="ARBA00004571"/>
    </source>
</evidence>
<feature type="domain" description="TonB-dependent receptor plug" evidence="9">
    <location>
        <begin position="115"/>
        <end position="238"/>
    </location>
</feature>
<dbReference type="GO" id="GO:0009279">
    <property type="term" value="C:cell outer membrane"/>
    <property type="evidence" value="ECO:0007669"/>
    <property type="project" value="UniProtKB-SubCell"/>
</dbReference>
<dbReference type="SUPFAM" id="SSF49464">
    <property type="entry name" value="Carboxypeptidase regulatory domain-like"/>
    <property type="match status" value="1"/>
</dbReference>
<protein>
    <submittedName>
        <fullName evidence="10">SusC/RagA family TonB-linked outer membrane protein</fullName>
    </submittedName>
</protein>
<dbReference type="InterPro" id="IPR012910">
    <property type="entry name" value="Plug_dom"/>
</dbReference>
<dbReference type="Gene3D" id="2.60.40.1120">
    <property type="entry name" value="Carboxypeptidase-like, regulatory domain"/>
    <property type="match status" value="1"/>
</dbReference>
<dbReference type="EMBL" id="RYDJ01000019">
    <property type="protein sequence ID" value="RTZ02318.1"/>
    <property type="molecule type" value="Genomic_DNA"/>
</dbReference>
<dbReference type="InterPro" id="IPR023996">
    <property type="entry name" value="TonB-dep_OMP_SusC/RagA"/>
</dbReference>
<evidence type="ECO:0000256" key="6">
    <source>
        <dbReference type="ARBA" id="ARBA00023237"/>
    </source>
</evidence>
<evidence type="ECO:0000256" key="4">
    <source>
        <dbReference type="ARBA" id="ARBA00022692"/>
    </source>
</evidence>
<dbReference type="PROSITE" id="PS52016">
    <property type="entry name" value="TONB_DEPENDENT_REC_3"/>
    <property type="match status" value="1"/>
</dbReference>
<evidence type="ECO:0000313" key="10">
    <source>
        <dbReference type="EMBL" id="RTZ02318.1"/>
    </source>
</evidence>
<keyword evidence="8" id="KW-0732">Signal</keyword>
<dbReference type="Proteomes" id="UP000280825">
    <property type="component" value="Unassembled WGS sequence"/>
</dbReference>
<name>A0A432CH61_9FLAO</name>